<comment type="caution">
    <text evidence="7">The sequence shown here is derived from an EMBL/GenBank/DDBJ whole genome shotgun (WGS) entry which is preliminary data.</text>
</comment>
<dbReference type="Pfam" id="PF00856">
    <property type="entry name" value="SET"/>
    <property type="match status" value="1"/>
</dbReference>
<dbReference type="SMART" id="SM00317">
    <property type="entry name" value="SET"/>
    <property type="match status" value="1"/>
</dbReference>
<evidence type="ECO:0000313" key="7">
    <source>
        <dbReference type="EMBL" id="KFL36600.1"/>
    </source>
</evidence>
<dbReference type="OrthoDB" id="9790349at2"/>
<reference evidence="7 8" key="2">
    <citation type="journal article" date="2015" name="Stand. Genomic Sci.">
        <title>High quality draft genomic sequence of Arenimonas donghaensis DSM 18148(T).</title>
        <authorList>
            <person name="Chen F."/>
            <person name="Wang H."/>
            <person name="Cao Y."/>
            <person name="Li X."/>
            <person name="Wang G."/>
        </authorList>
    </citation>
    <scope>NUCLEOTIDE SEQUENCE [LARGE SCALE GENOMIC DNA]</scope>
    <source>
        <strain evidence="7 8">HO3-R19</strain>
    </source>
</reference>
<accession>A0A087MI97</accession>
<evidence type="ECO:0000313" key="8">
    <source>
        <dbReference type="Proteomes" id="UP000029085"/>
    </source>
</evidence>
<dbReference type="EMBL" id="AVCJ01000012">
    <property type="protein sequence ID" value="KFL36600.1"/>
    <property type="molecule type" value="Genomic_DNA"/>
</dbReference>
<keyword evidence="5" id="KW-0949">S-adenosyl-L-methionine</keyword>
<dbReference type="InterPro" id="IPR046341">
    <property type="entry name" value="SET_dom_sf"/>
</dbReference>
<keyword evidence="3" id="KW-0489">Methyltransferase</keyword>
<keyword evidence="4" id="KW-0808">Transferase</keyword>
<dbReference type="Proteomes" id="UP000029085">
    <property type="component" value="Unassembled WGS sequence"/>
</dbReference>
<keyword evidence="8" id="KW-1185">Reference proteome</keyword>
<gene>
    <name evidence="7" type="ORF">N788_03040</name>
</gene>
<keyword evidence="2" id="KW-0158">Chromosome</keyword>
<proteinExistence type="predicted"/>
<feature type="domain" description="SET" evidence="6">
    <location>
        <begin position="3"/>
        <end position="122"/>
    </location>
</feature>
<dbReference type="GO" id="GO:0008168">
    <property type="term" value="F:methyltransferase activity"/>
    <property type="evidence" value="ECO:0007669"/>
    <property type="project" value="UniProtKB-KW"/>
</dbReference>
<protein>
    <recommendedName>
        <fullName evidence="6">SET domain-containing protein</fullName>
    </recommendedName>
</protein>
<evidence type="ECO:0000256" key="5">
    <source>
        <dbReference type="ARBA" id="ARBA00022691"/>
    </source>
</evidence>
<evidence type="ECO:0000256" key="4">
    <source>
        <dbReference type="ARBA" id="ARBA00022679"/>
    </source>
</evidence>
<organism evidence="7 8">
    <name type="scientific">Arenimonas donghaensis DSM 18148 = HO3-R19</name>
    <dbReference type="NCBI Taxonomy" id="1121014"/>
    <lineage>
        <taxon>Bacteria</taxon>
        <taxon>Pseudomonadati</taxon>
        <taxon>Pseudomonadota</taxon>
        <taxon>Gammaproteobacteria</taxon>
        <taxon>Lysobacterales</taxon>
        <taxon>Lysobacteraceae</taxon>
        <taxon>Arenimonas</taxon>
    </lineage>
</organism>
<dbReference type="PANTHER" id="PTHR22884">
    <property type="entry name" value="SET DOMAIN PROTEINS"/>
    <property type="match status" value="1"/>
</dbReference>
<comment type="subcellular location">
    <subcellularLocation>
        <location evidence="1">Chromosome</location>
    </subcellularLocation>
</comment>
<dbReference type="RefSeq" id="WP_034222689.1">
    <property type="nucleotide sequence ID" value="NZ_AVCJ01000012.1"/>
</dbReference>
<evidence type="ECO:0000259" key="6">
    <source>
        <dbReference type="PROSITE" id="PS50280"/>
    </source>
</evidence>
<dbReference type="InterPro" id="IPR001214">
    <property type="entry name" value="SET_dom"/>
</dbReference>
<name>A0A087MI97_9GAMM</name>
<dbReference type="PROSITE" id="PS50280">
    <property type="entry name" value="SET"/>
    <property type="match status" value="1"/>
</dbReference>
<reference evidence="8" key="1">
    <citation type="submission" date="2013-08" db="EMBL/GenBank/DDBJ databases">
        <title>Genome sequencing of Arenimonas donghaensis.</title>
        <authorList>
            <person name="Chen F."/>
            <person name="Wang G."/>
        </authorList>
    </citation>
    <scope>NUCLEOTIDE SEQUENCE [LARGE SCALE GENOMIC DNA]</scope>
    <source>
        <strain evidence="8">HO3-R19</strain>
    </source>
</reference>
<dbReference type="GO" id="GO:0032259">
    <property type="term" value="P:methylation"/>
    <property type="evidence" value="ECO:0007669"/>
    <property type="project" value="UniProtKB-KW"/>
</dbReference>
<evidence type="ECO:0000256" key="1">
    <source>
        <dbReference type="ARBA" id="ARBA00004286"/>
    </source>
</evidence>
<evidence type="ECO:0000256" key="3">
    <source>
        <dbReference type="ARBA" id="ARBA00022603"/>
    </source>
</evidence>
<dbReference type="InterPro" id="IPR050777">
    <property type="entry name" value="SET2_Histone-Lys_MeTrsfase"/>
</dbReference>
<dbReference type="Gene3D" id="2.170.270.10">
    <property type="entry name" value="SET domain"/>
    <property type="match status" value="1"/>
</dbReference>
<dbReference type="STRING" id="1121014.N788_03040"/>
<dbReference type="SUPFAM" id="SSF82199">
    <property type="entry name" value="SET domain"/>
    <property type="match status" value="1"/>
</dbReference>
<dbReference type="PATRIC" id="fig|1121014.3.peg.1285"/>
<sequence>MPKKIEARRSEIHGNGVFATAAIAKGERIVRYKGLLRTHDEADEFYAEVPDDGHTFLFTLNDKYVIDANVEGNVARWINHSCDPNCEAVYEESASGKKRKDRIYIEAMRDIAPGEELAYNYGITLVEAHTAKQKAIWACRCGSPKCTGTMLQPKKKKKA</sequence>
<evidence type="ECO:0000256" key="2">
    <source>
        <dbReference type="ARBA" id="ARBA00022454"/>
    </source>
</evidence>
<dbReference type="GO" id="GO:0005694">
    <property type="term" value="C:chromosome"/>
    <property type="evidence" value="ECO:0007669"/>
    <property type="project" value="UniProtKB-SubCell"/>
</dbReference>
<dbReference type="AlphaFoldDB" id="A0A087MI97"/>